<keyword evidence="1" id="KW-0547">Nucleotide-binding</keyword>
<dbReference type="FunCoup" id="L0P9P8">
    <property type="interactions" value="197"/>
</dbReference>
<reference evidence="11 12" key="1">
    <citation type="journal article" date="2012" name="MBio">
        <title>De novo assembly of the Pneumocystis jirovecii genome from a single bronchoalveolar lavage fluid specimen from a patient.</title>
        <authorList>
            <person name="Cisse O.H."/>
            <person name="Pagni M."/>
            <person name="Hauser P.M."/>
        </authorList>
    </citation>
    <scope>NUCLEOTIDE SEQUENCE [LARGE SCALE GENOMIC DNA]</scope>
    <source>
        <strain evidence="11 12">SE8</strain>
    </source>
</reference>
<evidence type="ECO:0000313" key="12">
    <source>
        <dbReference type="Proteomes" id="UP000010422"/>
    </source>
</evidence>
<evidence type="ECO:0000256" key="6">
    <source>
        <dbReference type="ARBA" id="ARBA00034617"/>
    </source>
</evidence>
<dbReference type="InterPro" id="IPR000212">
    <property type="entry name" value="DNA_helicase_UvrD/REP"/>
</dbReference>
<dbReference type="GO" id="GO:0005524">
    <property type="term" value="F:ATP binding"/>
    <property type="evidence" value="ECO:0007669"/>
    <property type="project" value="UniProtKB-KW"/>
</dbReference>
<dbReference type="GO" id="GO:0005634">
    <property type="term" value="C:nucleus"/>
    <property type="evidence" value="ECO:0007669"/>
    <property type="project" value="TreeGrafter"/>
</dbReference>
<feature type="non-terminal residue" evidence="11">
    <location>
        <position position="1"/>
    </location>
</feature>
<evidence type="ECO:0000313" key="11">
    <source>
        <dbReference type="EMBL" id="CCJ29103.1"/>
    </source>
</evidence>
<organism evidence="12">
    <name type="scientific">Pneumocystis jirovecii</name>
    <name type="common">Human pneumocystis pneumonia agent</name>
    <dbReference type="NCBI Taxonomy" id="42068"/>
    <lineage>
        <taxon>Eukaryota</taxon>
        <taxon>Fungi</taxon>
        <taxon>Dikarya</taxon>
        <taxon>Ascomycota</taxon>
        <taxon>Taphrinomycotina</taxon>
        <taxon>Pneumocystomycetes</taxon>
        <taxon>Pneumocystaceae</taxon>
        <taxon>Pneumocystis</taxon>
    </lineage>
</organism>
<dbReference type="InterPro" id="IPR014016">
    <property type="entry name" value="UvrD-like_ATP-bd"/>
</dbReference>
<keyword evidence="9" id="KW-1133">Transmembrane helix</keyword>
<name>L0P9P8_PNEJI</name>
<dbReference type="EC" id="5.6.2.4" evidence="7"/>
<evidence type="ECO:0000256" key="3">
    <source>
        <dbReference type="ARBA" id="ARBA00022806"/>
    </source>
</evidence>
<dbReference type="InterPro" id="IPR014017">
    <property type="entry name" value="DNA_helicase_UvrD-like_C"/>
</dbReference>
<dbReference type="Proteomes" id="UP000010422">
    <property type="component" value="Unassembled WGS sequence"/>
</dbReference>
<gene>
    <name evidence="11" type="ORF">PNEJI1_002367</name>
</gene>
<evidence type="ECO:0000256" key="8">
    <source>
        <dbReference type="ARBA" id="ARBA00048988"/>
    </source>
</evidence>
<dbReference type="Pfam" id="PF00580">
    <property type="entry name" value="UvrD-helicase"/>
    <property type="match status" value="1"/>
</dbReference>
<dbReference type="SUPFAM" id="SSF52540">
    <property type="entry name" value="P-loop containing nucleoside triphosphate hydrolases"/>
    <property type="match status" value="1"/>
</dbReference>
<proteinExistence type="predicted"/>
<dbReference type="EMBL" id="CAKM01000154">
    <property type="protein sequence ID" value="CCJ29103.1"/>
    <property type="molecule type" value="Genomic_DNA"/>
</dbReference>
<evidence type="ECO:0000256" key="4">
    <source>
        <dbReference type="ARBA" id="ARBA00022840"/>
    </source>
</evidence>
<comment type="catalytic activity">
    <reaction evidence="6">
        <text>Couples ATP hydrolysis with the unwinding of duplex DNA by translocating in the 3'-5' direction.</text>
        <dbReference type="EC" id="5.6.2.4"/>
    </reaction>
</comment>
<evidence type="ECO:0000256" key="7">
    <source>
        <dbReference type="ARBA" id="ARBA00034808"/>
    </source>
</evidence>
<evidence type="ECO:0000259" key="10">
    <source>
        <dbReference type="PROSITE" id="PS51217"/>
    </source>
</evidence>
<dbReference type="GO" id="GO:0003677">
    <property type="term" value="F:DNA binding"/>
    <property type="evidence" value="ECO:0007669"/>
    <property type="project" value="InterPro"/>
</dbReference>
<dbReference type="Gene3D" id="1.10.486.10">
    <property type="entry name" value="PCRA, domain 4"/>
    <property type="match status" value="1"/>
</dbReference>
<dbReference type="STRING" id="1209962.L0P9P8"/>
<keyword evidence="3" id="KW-0347">Helicase</keyword>
<dbReference type="Pfam" id="PF13361">
    <property type="entry name" value="UvrD_C"/>
    <property type="match status" value="1"/>
</dbReference>
<keyword evidence="5" id="KW-0413">Isomerase</keyword>
<protein>
    <recommendedName>
        <fullName evidence="7">DNA 3'-5' helicase</fullName>
        <ecNumber evidence="7">5.6.2.4</ecNumber>
    </recommendedName>
</protein>
<dbReference type="GO" id="GO:0000725">
    <property type="term" value="P:recombinational repair"/>
    <property type="evidence" value="ECO:0007669"/>
    <property type="project" value="TreeGrafter"/>
</dbReference>
<dbReference type="Gene3D" id="3.40.50.300">
    <property type="entry name" value="P-loop containing nucleotide triphosphate hydrolases"/>
    <property type="match status" value="3"/>
</dbReference>
<dbReference type="PROSITE" id="PS51217">
    <property type="entry name" value="UVRD_HELICASE_CTER"/>
    <property type="match status" value="1"/>
</dbReference>
<evidence type="ECO:0000256" key="9">
    <source>
        <dbReference type="SAM" id="Phobius"/>
    </source>
</evidence>
<keyword evidence="4" id="KW-0067">ATP-binding</keyword>
<keyword evidence="9" id="KW-0812">Transmembrane</keyword>
<feature type="transmembrane region" description="Helical" evidence="9">
    <location>
        <begin position="50"/>
        <end position="67"/>
    </location>
</feature>
<evidence type="ECO:0000256" key="1">
    <source>
        <dbReference type="ARBA" id="ARBA00022741"/>
    </source>
</evidence>
<keyword evidence="2" id="KW-0378">Hydrolase</keyword>
<evidence type="ECO:0000256" key="2">
    <source>
        <dbReference type="ARBA" id="ARBA00022801"/>
    </source>
</evidence>
<comment type="catalytic activity">
    <reaction evidence="8">
        <text>ATP + H2O = ADP + phosphate + H(+)</text>
        <dbReference type="Rhea" id="RHEA:13065"/>
        <dbReference type="ChEBI" id="CHEBI:15377"/>
        <dbReference type="ChEBI" id="CHEBI:15378"/>
        <dbReference type="ChEBI" id="CHEBI:30616"/>
        <dbReference type="ChEBI" id="CHEBI:43474"/>
        <dbReference type="ChEBI" id="CHEBI:456216"/>
        <dbReference type="EC" id="5.6.2.4"/>
    </reaction>
</comment>
<accession>L0P9P8</accession>
<feature type="non-terminal residue" evidence="11">
    <location>
        <position position="530"/>
    </location>
</feature>
<dbReference type="AlphaFoldDB" id="L0P9P8"/>
<dbReference type="InterPro" id="IPR027417">
    <property type="entry name" value="P-loop_NTPase"/>
</dbReference>
<dbReference type="PANTHER" id="PTHR11070:SF2">
    <property type="entry name" value="ATP-DEPENDENT DNA HELICASE SRS2"/>
    <property type="match status" value="1"/>
</dbReference>
<feature type="domain" description="UvrD-like helicase C-terminal" evidence="10">
    <location>
        <begin position="137"/>
        <end position="432"/>
    </location>
</feature>
<dbReference type="GO" id="GO:0016787">
    <property type="term" value="F:hydrolase activity"/>
    <property type="evidence" value="ECO:0007669"/>
    <property type="project" value="UniProtKB-KW"/>
</dbReference>
<comment type="caution">
    <text evidence="11">The sequence shown here is derived from an EMBL/GenBank/DDBJ whole genome shotgun (WGS) entry which is preliminary data.</text>
</comment>
<dbReference type="GO" id="GO:0043138">
    <property type="term" value="F:3'-5' DNA helicase activity"/>
    <property type="evidence" value="ECO:0007669"/>
    <property type="project" value="UniProtKB-EC"/>
</dbReference>
<dbReference type="InParanoid" id="L0P9P8"/>
<evidence type="ECO:0000256" key="5">
    <source>
        <dbReference type="ARBA" id="ARBA00023235"/>
    </source>
</evidence>
<dbReference type="VEuPathDB" id="FungiDB:PNEJI1_002367"/>
<keyword evidence="9" id="KW-0472">Membrane</keyword>
<sequence length="530" mass="61337">ISYILLKHNIFPKDIVVVTFTNKAAKEIKERINVTIGRDVAVKLISGRSVLFFFVLIFYIGTFHSFARQYLVKYGYLIGLGDPDQSIYSFRSADVTNFQRMKHDFPDSTVVFLEDNFRSSGAILNTALKLIEQGKNNFYVFIYHMSFTLDVNRPAKVLYSNLKVGFTPVLNVLKDHIEEAHWIAKEIQKYVNNTSGFLTYKDFSILVRSSVLIQTIENSFQKFGINYRIVGACKFYDRQEVKDIIAYLRLICFDDELALSRIINVPKRGIGKNTWDLIVEKSKFTKKPVLALLEEISQGRYNIRRDKKIENSISAFINILNKIKGYIKNQINIHVSDIIIYICDLISYEQYLLKEFPDDFHERWNNILQLINNSDTIDSDIDDYSYFEEIGHTFQGPLIKFLDNVALFSDTTENEDVSISKVTISTIHAAKEWPIVFLPGLYNGSLPHSKAEDISEERRLLYVAITRAQAMLYLSCPLKNSFQENLRLSSFLEKISTVVPFEKYSPKLNITFIKTISELLKRPEPTFDFL</sequence>
<dbReference type="PANTHER" id="PTHR11070">
    <property type="entry name" value="UVRD / RECB / PCRA DNA HELICASE FAMILY MEMBER"/>
    <property type="match status" value="1"/>
</dbReference>